<dbReference type="RefSeq" id="WP_201922133.1">
    <property type="nucleotide sequence ID" value="NZ_BAABAX010000014.1"/>
</dbReference>
<accession>A0A937DCG2</accession>
<dbReference type="EMBL" id="JAERQJ010000006">
    <property type="protein sequence ID" value="MBL0684911.1"/>
    <property type="molecule type" value="Genomic_DNA"/>
</dbReference>
<keyword evidence="3" id="KW-1185">Reference proteome</keyword>
<evidence type="ECO:0008006" key="4">
    <source>
        <dbReference type="Google" id="ProtNLM"/>
    </source>
</evidence>
<feature type="chain" id="PRO_5037235475" description="Outer membrane protein beta-barrel domain-containing protein" evidence="1">
    <location>
        <begin position="20"/>
        <end position="173"/>
    </location>
</feature>
<evidence type="ECO:0000313" key="3">
    <source>
        <dbReference type="Proteomes" id="UP000651057"/>
    </source>
</evidence>
<evidence type="ECO:0000256" key="1">
    <source>
        <dbReference type="SAM" id="SignalP"/>
    </source>
</evidence>
<name>A0A937DCG2_9FLAO</name>
<proteinExistence type="predicted"/>
<dbReference type="Proteomes" id="UP000651057">
    <property type="component" value="Unassembled WGS sequence"/>
</dbReference>
<keyword evidence="1" id="KW-0732">Signal</keyword>
<reference evidence="2" key="1">
    <citation type="submission" date="2021-01" db="EMBL/GenBank/DDBJ databases">
        <authorList>
            <person name="Zhong Y.L."/>
        </authorList>
    </citation>
    <scope>NUCLEOTIDE SEQUENCE</scope>
    <source>
        <strain evidence="2">KCTC 23302</strain>
    </source>
</reference>
<evidence type="ECO:0000313" key="2">
    <source>
        <dbReference type="EMBL" id="MBL0684911.1"/>
    </source>
</evidence>
<dbReference type="AlphaFoldDB" id="A0A937DCG2"/>
<protein>
    <recommendedName>
        <fullName evidence="4">Outer membrane protein beta-barrel domain-containing protein</fullName>
    </recommendedName>
</protein>
<comment type="caution">
    <text evidence="2">The sequence shown here is derived from an EMBL/GenBank/DDBJ whole genome shotgun (WGS) entry which is preliminary data.</text>
</comment>
<sequence>MKKFLFLTYMLFFAVQISAQYDPGAVNYGAVAIKNFGLENEVGLGVRVEYAFNCYTTFLGEYNRSFAIAADDAYEGYNELAIGVNLILFNWYPTTITAGMGYIGNDSSIFEDIEDEAFLGFRTGNFNHGAQIKIRALHQVSTPVHVFAELNVKSLGRPYDTFLIGFSYDFNAR</sequence>
<feature type="signal peptide" evidence="1">
    <location>
        <begin position="1"/>
        <end position="19"/>
    </location>
</feature>
<gene>
    <name evidence="2" type="ORF">JJQ60_15385</name>
</gene>
<organism evidence="2 3">
    <name type="scientific">Aquimarina mytili</name>
    <dbReference type="NCBI Taxonomy" id="874423"/>
    <lineage>
        <taxon>Bacteria</taxon>
        <taxon>Pseudomonadati</taxon>
        <taxon>Bacteroidota</taxon>
        <taxon>Flavobacteriia</taxon>
        <taxon>Flavobacteriales</taxon>
        <taxon>Flavobacteriaceae</taxon>
        <taxon>Aquimarina</taxon>
    </lineage>
</organism>